<gene>
    <name evidence="2" type="ORF">LEMA_P046890.1</name>
</gene>
<feature type="region of interest" description="Disordered" evidence="1">
    <location>
        <begin position="1"/>
        <end position="83"/>
    </location>
</feature>
<feature type="compositionally biased region" description="Polar residues" evidence="1">
    <location>
        <begin position="42"/>
        <end position="59"/>
    </location>
</feature>
<proteinExistence type="predicted"/>
<name>E5R4L5_LEPMJ</name>
<reference evidence="3" key="1">
    <citation type="journal article" date="2011" name="Nat. Commun.">
        <title>Effector diversification within compartments of the Leptosphaeria maculans genome affected by Repeat-Induced Point mutations.</title>
        <authorList>
            <person name="Rouxel T."/>
            <person name="Grandaubert J."/>
            <person name="Hane J.K."/>
            <person name="Hoede C."/>
            <person name="van de Wouw A.P."/>
            <person name="Couloux A."/>
            <person name="Dominguez V."/>
            <person name="Anthouard V."/>
            <person name="Bally P."/>
            <person name="Bourras S."/>
            <person name="Cozijnsen A.J."/>
            <person name="Ciuffetti L.M."/>
            <person name="Degrave A."/>
            <person name="Dilmaghani A."/>
            <person name="Duret L."/>
            <person name="Fudal I."/>
            <person name="Goodwin S.B."/>
            <person name="Gout L."/>
            <person name="Glaser N."/>
            <person name="Linglin J."/>
            <person name="Kema G.H.J."/>
            <person name="Lapalu N."/>
            <person name="Lawrence C.B."/>
            <person name="May K."/>
            <person name="Meyer M."/>
            <person name="Ollivier B."/>
            <person name="Poulain J."/>
            <person name="Schoch C.L."/>
            <person name="Simon A."/>
            <person name="Spatafora J.W."/>
            <person name="Stachowiak A."/>
            <person name="Turgeon B.G."/>
            <person name="Tyler B.M."/>
            <person name="Vincent D."/>
            <person name="Weissenbach J."/>
            <person name="Amselem J."/>
            <person name="Quesneville H."/>
            <person name="Oliver R.P."/>
            <person name="Wincker P."/>
            <person name="Balesdent M.-H."/>
            <person name="Howlett B.J."/>
        </authorList>
    </citation>
    <scope>NUCLEOTIDE SEQUENCE [LARGE SCALE GENOMIC DNA]</scope>
    <source>
        <strain evidence="3">JN3 / isolate v23.1.3 / race Av1-4-5-6-7-8</strain>
    </source>
</reference>
<protein>
    <submittedName>
        <fullName evidence="2">Uncharacterized protein</fullName>
    </submittedName>
</protein>
<evidence type="ECO:0000313" key="3">
    <source>
        <dbReference type="Proteomes" id="UP000002668"/>
    </source>
</evidence>
<dbReference type="AlphaFoldDB" id="E5R4L5"/>
<dbReference type="HOGENOM" id="CLU_980077_0_0_1"/>
<dbReference type="InParanoid" id="E5R4L5"/>
<dbReference type="eggNOG" id="ENOG502SW4P">
    <property type="taxonomic scope" value="Eukaryota"/>
</dbReference>
<feature type="region of interest" description="Disordered" evidence="1">
    <location>
        <begin position="216"/>
        <end position="253"/>
    </location>
</feature>
<evidence type="ECO:0000256" key="1">
    <source>
        <dbReference type="SAM" id="MobiDB-lite"/>
    </source>
</evidence>
<organism evidence="3">
    <name type="scientific">Leptosphaeria maculans (strain JN3 / isolate v23.1.3 / race Av1-4-5-6-7-8)</name>
    <name type="common">Blackleg fungus</name>
    <name type="synonym">Phoma lingam</name>
    <dbReference type="NCBI Taxonomy" id="985895"/>
    <lineage>
        <taxon>Eukaryota</taxon>
        <taxon>Fungi</taxon>
        <taxon>Dikarya</taxon>
        <taxon>Ascomycota</taxon>
        <taxon>Pezizomycotina</taxon>
        <taxon>Dothideomycetes</taxon>
        <taxon>Pleosporomycetidae</taxon>
        <taxon>Pleosporales</taxon>
        <taxon>Pleosporineae</taxon>
        <taxon>Leptosphaeriaceae</taxon>
        <taxon>Plenodomus</taxon>
        <taxon>Plenodomus lingam/Leptosphaeria maculans species complex</taxon>
    </lineage>
</organism>
<sequence>MAKSTRMSQIFTSSSDGRANTTVVTATPPYSSEGPTLPVIGPSNNQILPAQKITQVTQPSKKRKTHDQRGPRPRPQPPHTLHPALYTPWTLLPREILDVLETQARIRTAQINTNVVPVVFSKNQNIKAGINKLKTLLGAYKDPKAGIEVPKPLKDGGGDAMIAVSAQGDGTGKLVGIVEMVRRVVAPVTGQGGGEEVQTWWMYTVLSSIEVEWKPKEKKEGTGSEVAEEEKDDNGEEEAFESMDVDKEENTKAKKLRKVPILTVWMTRKKIPAFAKEFGEQSFIVQKMKEEN</sequence>
<dbReference type="OMA" id="LYEPWTR"/>
<accession>E5R4L5</accession>
<dbReference type="Proteomes" id="UP000002668">
    <property type="component" value="Genome"/>
</dbReference>
<feature type="compositionally biased region" description="Polar residues" evidence="1">
    <location>
        <begin position="1"/>
        <end position="34"/>
    </location>
</feature>
<dbReference type="GeneID" id="13284153"/>
<keyword evidence="3" id="KW-1185">Reference proteome</keyword>
<dbReference type="EMBL" id="FP929083">
    <property type="protein sequence ID" value="CBX91983.1"/>
    <property type="molecule type" value="Genomic_DNA"/>
</dbReference>
<evidence type="ECO:0000313" key="2">
    <source>
        <dbReference type="EMBL" id="CBX91983.1"/>
    </source>
</evidence>
<dbReference type="OrthoDB" id="424402at2759"/>
<feature type="compositionally biased region" description="Acidic residues" evidence="1">
    <location>
        <begin position="226"/>
        <end position="243"/>
    </location>
</feature>
<dbReference type="VEuPathDB" id="FungiDB:LEMA_P046890.1"/>